<protein>
    <submittedName>
        <fullName evidence="1">Uncharacterized protein</fullName>
    </submittedName>
</protein>
<dbReference type="EMBL" id="CP017708">
    <property type="protein sequence ID" value="AOY82540.2"/>
    <property type="molecule type" value="Genomic_DNA"/>
</dbReference>
<name>A0A1D9G546_MOOP1</name>
<evidence type="ECO:0000313" key="2">
    <source>
        <dbReference type="Proteomes" id="UP000176944"/>
    </source>
</evidence>
<evidence type="ECO:0000313" key="1">
    <source>
        <dbReference type="EMBL" id="AOY82540.2"/>
    </source>
</evidence>
<organism evidence="1 2">
    <name type="scientific">Moorena producens (strain JHB)</name>
    <dbReference type="NCBI Taxonomy" id="1454205"/>
    <lineage>
        <taxon>Bacteria</taxon>
        <taxon>Bacillati</taxon>
        <taxon>Cyanobacteriota</taxon>
        <taxon>Cyanophyceae</taxon>
        <taxon>Coleofasciculales</taxon>
        <taxon>Coleofasciculaceae</taxon>
        <taxon>Moorena</taxon>
    </lineage>
</organism>
<dbReference type="Proteomes" id="UP000176944">
    <property type="component" value="Chromosome"/>
</dbReference>
<gene>
    <name evidence="1" type="ORF">BJP36_24120</name>
</gene>
<dbReference type="AlphaFoldDB" id="A0A1D9G546"/>
<reference evidence="2" key="1">
    <citation type="submission" date="2016-10" db="EMBL/GenBank/DDBJ databases">
        <title>Comparative genomics uncovers the prolific and rare metabolic potential of the cyanobacterial genus Moorea.</title>
        <authorList>
            <person name="Leao T."/>
            <person name="Castelao G."/>
            <person name="Korobeynikov A."/>
            <person name="Monroe E.A."/>
            <person name="Podell S."/>
            <person name="Glukhov E."/>
            <person name="Allen E."/>
            <person name="Gerwick W.H."/>
            <person name="Gerwick L."/>
        </authorList>
    </citation>
    <scope>NUCLEOTIDE SEQUENCE [LARGE SCALE GENOMIC DNA]</scope>
    <source>
        <strain evidence="2">JHB</strain>
    </source>
</reference>
<proteinExistence type="predicted"/>
<accession>A0A1D9G546</accession>
<sequence>MADYTQYLYIDKRVRYFDGEFLKDQDFIDEQKYHIDRQRRLDQFLRVSGVCDGLTLETSTNQVIVTPGTALDSQGRQIILSTNSPPIDLSSYRDQQVYLVISYQEEQSDHSTEGGLGSSGARRWHEKPNIQVAALGNVPEDSVVLAKLAINRSGVVTPDFTVRQYSGVRLPSGNLSNGEITGPILRSDGNSTSSLVILDGDLSVSGKGNSSFAGSLGIGITEPNKKLHVERGELRVRASHNNKDADIGTFYANNLSQGIGIGYNRIEAIGNNTNQDINIIPKGSGQVIVNPGKLTVSAGQIQLDGAQQIVFTNSDTSNNLKLQLWNGYGLGINGGTLFYASASKHSWRDANGTNERMVLTTAANGGLTVKGTGNSSFAGNLGIGTTNPGSSKLKVQGNLTVSAGQIQLDGAQQIVFTNSDTTNNLKLQLWGGYGLGINSGTLFYAANGKHSWRDANGTNERMVLTTAANGGLTVKGTGNSSFAGNLGIGTTNPGSSKLKVQGNLTVSAGQIQLDGAQQIVFTNKDTSNNLKLQLWGGYGLGINNQTLFYAANGNHSWRDTNGTNERMALSTAANGGLTVKGTGNSSFAGSLGIGTTDPGSSKLKVQGNLTVTGNATLESLTLNDNFSLGGSNTLGFGSQARQMINLWEQDYGIGIQNSTQYFRTNKNFAWYKDGSHNDGELNAGGGTVQMVIKDGNVGIGTTNPNQMLDVVTSTSYNNRVVGRFYRPAGDTAALIECGDGNEAFIQFKNQNTGGNSWMVGMDDEQFKIAYGSSEITDANQKFTVEQDGDIKVNGKKPFEIKKFGHFYNNYDTGYSTSDWEAVIAGFRALSGDINEGDRPDIIQVYTYINGNRWYIYADFASHVNEHEHWYVWVLFIRKELVSFVGSR</sequence>